<evidence type="ECO:0000256" key="1">
    <source>
        <dbReference type="SAM" id="Phobius"/>
    </source>
</evidence>
<dbReference type="RefSeq" id="WP_285764833.1">
    <property type="nucleotide sequence ID" value="NZ_BSYJ01000005.1"/>
</dbReference>
<comment type="caution">
    <text evidence="2">The sequence shown here is derived from an EMBL/GenBank/DDBJ whole genome shotgun (WGS) entry which is preliminary data.</text>
</comment>
<dbReference type="EMBL" id="BSYJ01000005">
    <property type="protein sequence ID" value="GMG88224.1"/>
    <property type="molecule type" value="Genomic_DNA"/>
</dbReference>
<sequence>MFLALIRFYVSALPCFFRPLAGEIVLPDDTDPHLRRYGAIYRTRRRWVGQIWLFAAIPLLMIPVLPLLVAALLGLTFLSLTILDESGQ</sequence>
<keyword evidence="1" id="KW-0472">Membrane</keyword>
<reference evidence="2 3" key="1">
    <citation type="submission" date="2023-04" db="EMBL/GenBank/DDBJ databases">
        <title>Marinobulbifer ophiurae gen. nov., sp. Nov., isolate from tissue of brittle star Ophioplocus japonicus.</title>
        <authorList>
            <person name="Kawano K."/>
            <person name="Sawayama S."/>
            <person name="Nakagawa S."/>
        </authorList>
    </citation>
    <scope>NUCLEOTIDE SEQUENCE [LARGE SCALE GENOMIC DNA]</scope>
    <source>
        <strain evidence="2 3">NKW57</strain>
    </source>
</reference>
<proteinExistence type="predicted"/>
<accession>A0ABQ6M1J1</accession>
<organism evidence="2 3">
    <name type="scientific">Biformimicrobium ophioploci</name>
    <dbReference type="NCBI Taxonomy" id="3036711"/>
    <lineage>
        <taxon>Bacteria</taxon>
        <taxon>Pseudomonadati</taxon>
        <taxon>Pseudomonadota</taxon>
        <taxon>Gammaproteobacteria</taxon>
        <taxon>Cellvibrionales</taxon>
        <taxon>Microbulbiferaceae</taxon>
        <taxon>Biformimicrobium</taxon>
    </lineage>
</organism>
<protein>
    <submittedName>
        <fullName evidence="2">Uncharacterized protein</fullName>
    </submittedName>
</protein>
<keyword evidence="1" id="KW-0812">Transmembrane</keyword>
<dbReference type="Proteomes" id="UP001224392">
    <property type="component" value="Unassembled WGS sequence"/>
</dbReference>
<evidence type="ECO:0000313" key="2">
    <source>
        <dbReference type="EMBL" id="GMG88224.1"/>
    </source>
</evidence>
<keyword evidence="3" id="KW-1185">Reference proteome</keyword>
<evidence type="ECO:0000313" key="3">
    <source>
        <dbReference type="Proteomes" id="UP001224392"/>
    </source>
</evidence>
<keyword evidence="1" id="KW-1133">Transmembrane helix</keyword>
<gene>
    <name evidence="2" type="ORF">MNKW57_25450</name>
</gene>
<name>A0ABQ6M1J1_9GAMM</name>
<feature type="transmembrane region" description="Helical" evidence="1">
    <location>
        <begin position="51"/>
        <end position="83"/>
    </location>
</feature>